<dbReference type="AlphaFoldDB" id="A0AB39KTH9"/>
<dbReference type="Pfam" id="PF09939">
    <property type="entry name" value="DUF2171"/>
    <property type="match status" value="1"/>
</dbReference>
<dbReference type="SUPFAM" id="SSF50346">
    <property type="entry name" value="PRC-barrel domain"/>
    <property type="match status" value="1"/>
</dbReference>
<evidence type="ECO:0000313" key="1">
    <source>
        <dbReference type="EMBL" id="XDO97049.1"/>
    </source>
</evidence>
<name>A0AB39KTH9_9CAUL</name>
<accession>A0AB39KTH9</accession>
<gene>
    <name evidence="1" type="ORF">ABOZ73_01075</name>
</gene>
<organism evidence="1">
    <name type="scientific">Caulobacter sp. 73W</name>
    <dbReference type="NCBI Taxonomy" id="3161137"/>
    <lineage>
        <taxon>Bacteria</taxon>
        <taxon>Pseudomonadati</taxon>
        <taxon>Pseudomonadota</taxon>
        <taxon>Alphaproteobacteria</taxon>
        <taxon>Caulobacterales</taxon>
        <taxon>Caulobacteraceae</taxon>
        <taxon>Caulobacter</taxon>
    </lineage>
</organism>
<proteinExistence type="predicted"/>
<dbReference type="EMBL" id="CP158375">
    <property type="protein sequence ID" value="XDO97049.1"/>
    <property type="molecule type" value="Genomic_DNA"/>
</dbReference>
<dbReference type="InterPro" id="IPR018684">
    <property type="entry name" value="DUF2171"/>
</dbReference>
<sequence length="80" mass="9286">MITPTQIREHFEVVGSDDKHVGRVDHVVGQEIELAKLDLGAGFKHHMIPLSWVDYVDETEEKVRLNLTQDQAKAQWREKH</sequence>
<reference evidence="1" key="1">
    <citation type="submission" date="2024-06" db="EMBL/GenBank/DDBJ databases">
        <title>Caulobacter inopinatus, sp. nov.</title>
        <authorList>
            <person name="Donachie S.P."/>
        </authorList>
    </citation>
    <scope>NUCLEOTIDE SEQUENCE</scope>
    <source>
        <strain evidence="1">73W</strain>
    </source>
</reference>
<dbReference type="RefSeq" id="WP_369060007.1">
    <property type="nucleotide sequence ID" value="NZ_CP158375.1"/>
</dbReference>
<dbReference type="InterPro" id="IPR011033">
    <property type="entry name" value="PRC_barrel-like_sf"/>
</dbReference>
<protein>
    <submittedName>
        <fullName evidence="1">DUF2171 domain-containing protein</fullName>
    </submittedName>
</protein>